<accession>A0A1V1P8E5</accession>
<dbReference type="Pfam" id="PF00793">
    <property type="entry name" value="DAHP_synth_1"/>
    <property type="match status" value="1"/>
</dbReference>
<keyword evidence="6" id="KW-0963">Cytoplasm</keyword>
<evidence type="ECO:0000256" key="3">
    <source>
        <dbReference type="ARBA" id="ARBA00004845"/>
    </source>
</evidence>
<reference evidence="11" key="1">
    <citation type="submission" date="2012-11" db="EMBL/GenBank/DDBJ databases">
        <authorList>
            <person name="Lucero-Rivera Y.E."/>
            <person name="Tovar-Ramirez D."/>
        </authorList>
    </citation>
    <scope>NUCLEOTIDE SEQUENCE [LARGE SCALE GENOMIC DNA]</scope>
    <source>
        <strain evidence="11">Araruama</strain>
    </source>
</reference>
<gene>
    <name evidence="10" type="ORF">OMM_08370</name>
</gene>
<evidence type="ECO:0000256" key="7">
    <source>
        <dbReference type="ARBA" id="ARBA00022679"/>
    </source>
</evidence>
<dbReference type="InterPro" id="IPR006269">
    <property type="entry name" value="KDO8P_synthase"/>
</dbReference>
<proteinExistence type="inferred from homology"/>
<dbReference type="PANTHER" id="PTHR21057">
    <property type="entry name" value="PHOSPHO-2-DEHYDRO-3-DEOXYHEPTONATE ALDOLASE"/>
    <property type="match status" value="1"/>
</dbReference>
<keyword evidence="7" id="KW-0808">Transferase</keyword>
<evidence type="ECO:0000259" key="9">
    <source>
        <dbReference type="Pfam" id="PF00793"/>
    </source>
</evidence>
<dbReference type="GO" id="GO:0005737">
    <property type="term" value="C:cytoplasm"/>
    <property type="evidence" value="ECO:0007669"/>
    <property type="project" value="UniProtKB-SubCell"/>
</dbReference>
<dbReference type="InterPro" id="IPR013785">
    <property type="entry name" value="Aldolase_TIM"/>
</dbReference>
<evidence type="ECO:0000256" key="1">
    <source>
        <dbReference type="ARBA" id="ARBA00004496"/>
    </source>
</evidence>
<evidence type="ECO:0000256" key="6">
    <source>
        <dbReference type="ARBA" id="ARBA00022490"/>
    </source>
</evidence>
<dbReference type="UniPathway" id="UPA00357">
    <property type="reaction ID" value="UER00474"/>
</dbReference>
<comment type="catalytic activity">
    <reaction evidence="8">
        <text>D-arabinose 5-phosphate + phosphoenolpyruvate + H2O = 3-deoxy-alpha-D-manno-2-octulosonate-8-phosphate + phosphate</text>
        <dbReference type="Rhea" id="RHEA:14053"/>
        <dbReference type="ChEBI" id="CHEBI:15377"/>
        <dbReference type="ChEBI" id="CHEBI:43474"/>
        <dbReference type="ChEBI" id="CHEBI:57693"/>
        <dbReference type="ChEBI" id="CHEBI:58702"/>
        <dbReference type="ChEBI" id="CHEBI:85985"/>
        <dbReference type="EC" id="2.5.1.55"/>
    </reaction>
</comment>
<dbReference type="InterPro" id="IPR006218">
    <property type="entry name" value="DAHP1/KDSA"/>
</dbReference>
<dbReference type="GO" id="GO:0008676">
    <property type="term" value="F:3-deoxy-8-phosphooctulonate synthase activity"/>
    <property type="evidence" value="ECO:0007669"/>
    <property type="project" value="UniProtKB-EC"/>
</dbReference>
<comment type="subcellular location">
    <subcellularLocation>
        <location evidence="1">Cytoplasm</location>
    </subcellularLocation>
</comment>
<sequence>MPNEGGAMSQVVGNKGWCMGKGCPLVFIGGPCVLEDLTIAMDIASFLKKLTIRLNIPFIFKASFDKANRTSIQSFRGPGLRKGLKILDQIKSKLDVPVLSDIHEVSQVSPAAEVLDILQIPAFLCRQTDLLIAAAKTQLPINVKKGQFLAPWDMAQVTKK</sequence>
<protein>
    <recommendedName>
        <fullName evidence="5">3-deoxy-8-phosphooctulonate synthase</fullName>
        <ecNumber evidence="5">2.5.1.55</ecNumber>
    </recommendedName>
</protein>
<dbReference type="GO" id="GO:0009103">
    <property type="term" value="P:lipopolysaccharide biosynthetic process"/>
    <property type="evidence" value="ECO:0007669"/>
    <property type="project" value="UniProtKB-UniPathway"/>
</dbReference>
<organism evidence="10 11">
    <name type="scientific">Candidatus Magnetoglobus multicellularis str. Araruama</name>
    <dbReference type="NCBI Taxonomy" id="890399"/>
    <lineage>
        <taxon>Bacteria</taxon>
        <taxon>Pseudomonadati</taxon>
        <taxon>Thermodesulfobacteriota</taxon>
        <taxon>Desulfobacteria</taxon>
        <taxon>Desulfobacterales</taxon>
        <taxon>Desulfobacteraceae</taxon>
        <taxon>Candidatus Magnetoglobus</taxon>
    </lineage>
</organism>
<name>A0A1V1P8E5_9BACT</name>
<evidence type="ECO:0000256" key="8">
    <source>
        <dbReference type="ARBA" id="ARBA00049112"/>
    </source>
</evidence>
<dbReference type="Proteomes" id="UP000189670">
    <property type="component" value="Unassembled WGS sequence"/>
</dbReference>
<dbReference type="UniPathway" id="UPA00030"/>
<evidence type="ECO:0000313" key="10">
    <source>
        <dbReference type="EMBL" id="ETR71054.1"/>
    </source>
</evidence>
<comment type="caution">
    <text evidence="10">The sequence shown here is derived from an EMBL/GenBank/DDBJ whole genome shotgun (WGS) entry which is preliminary data.</text>
</comment>
<dbReference type="EMBL" id="ATBP01000328">
    <property type="protein sequence ID" value="ETR71054.1"/>
    <property type="molecule type" value="Genomic_DNA"/>
</dbReference>
<dbReference type="SUPFAM" id="SSF51569">
    <property type="entry name" value="Aldolase"/>
    <property type="match status" value="1"/>
</dbReference>
<dbReference type="EC" id="2.5.1.55" evidence="5"/>
<evidence type="ECO:0000313" key="11">
    <source>
        <dbReference type="Proteomes" id="UP000189670"/>
    </source>
</evidence>
<comment type="pathway">
    <text evidence="2">Bacterial outer membrane biogenesis; lipopolysaccharide biosynthesis.</text>
</comment>
<comment type="similarity">
    <text evidence="4">Belongs to the KdsA family.</text>
</comment>
<dbReference type="Gene3D" id="3.20.20.70">
    <property type="entry name" value="Aldolase class I"/>
    <property type="match status" value="1"/>
</dbReference>
<comment type="pathway">
    <text evidence="3">Carbohydrate biosynthesis; 3-deoxy-D-manno-octulosonate biosynthesis; 3-deoxy-D-manno-octulosonate from D-ribulose 5-phosphate: step 2/3.</text>
</comment>
<feature type="domain" description="DAHP synthetase I/KDSA" evidence="9">
    <location>
        <begin position="16"/>
        <end position="159"/>
    </location>
</feature>
<dbReference type="AlphaFoldDB" id="A0A1V1P8E5"/>
<evidence type="ECO:0000256" key="2">
    <source>
        <dbReference type="ARBA" id="ARBA00004756"/>
    </source>
</evidence>
<evidence type="ECO:0000256" key="4">
    <source>
        <dbReference type="ARBA" id="ARBA00010499"/>
    </source>
</evidence>
<evidence type="ECO:0000256" key="5">
    <source>
        <dbReference type="ARBA" id="ARBA00012693"/>
    </source>
</evidence>